<dbReference type="AlphaFoldDB" id="A0A8C5WQC7"/>
<dbReference type="Proteomes" id="UP000694406">
    <property type="component" value="Unplaced"/>
</dbReference>
<dbReference type="Ensembl" id="ENSLLTT00000006248.1">
    <property type="protein sequence ID" value="ENSLLTP00000006009.1"/>
    <property type="gene ID" value="ENSLLTG00000004599.1"/>
</dbReference>
<proteinExistence type="predicted"/>
<reference evidence="1" key="1">
    <citation type="submission" date="2025-08" db="UniProtKB">
        <authorList>
            <consortium name="Ensembl"/>
        </authorList>
    </citation>
    <scope>IDENTIFICATION</scope>
</reference>
<evidence type="ECO:0000313" key="2">
    <source>
        <dbReference type="Proteomes" id="UP000694406"/>
    </source>
</evidence>
<evidence type="ECO:0008006" key="3">
    <source>
        <dbReference type="Google" id="ProtNLM"/>
    </source>
</evidence>
<name>A0A8C5WQC7_LATLA</name>
<dbReference type="GeneTree" id="ENSGT00960000189656"/>
<dbReference type="PANTHER" id="PTHR31635:SF196">
    <property type="entry name" value="REVERSE TRANSCRIPTASE DOMAIN-CONTAINING PROTEIN-RELATED"/>
    <property type="match status" value="1"/>
</dbReference>
<reference evidence="1" key="2">
    <citation type="submission" date="2025-09" db="UniProtKB">
        <authorList>
            <consortium name="Ensembl"/>
        </authorList>
    </citation>
    <scope>IDENTIFICATION</scope>
</reference>
<accession>A0A8C5WQC7</accession>
<organism evidence="1 2">
    <name type="scientific">Laticauda laticaudata</name>
    <name type="common">Blue-ringed sea krait</name>
    <name type="synonym">Blue-lipped sea krait</name>
    <dbReference type="NCBI Taxonomy" id="8630"/>
    <lineage>
        <taxon>Eukaryota</taxon>
        <taxon>Metazoa</taxon>
        <taxon>Chordata</taxon>
        <taxon>Craniata</taxon>
        <taxon>Vertebrata</taxon>
        <taxon>Euteleostomi</taxon>
        <taxon>Lepidosauria</taxon>
        <taxon>Squamata</taxon>
        <taxon>Bifurcata</taxon>
        <taxon>Unidentata</taxon>
        <taxon>Episquamata</taxon>
        <taxon>Toxicofera</taxon>
        <taxon>Serpentes</taxon>
        <taxon>Colubroidea</taxon>
        <taxon>Elapidae</taxon>
        <taxon>Laticaudinae</taxon>
        <taxon>Laticauda</taxon>
    </lineage>
</organism>
<keyword evidence="2" id="KW-1185">Reference proteome</keyword>
<sequence>IPAFMAPVMTSGVRNSQVEKHNQTKPRKKGIKIRNEEYKVQAFVDDLAFIAEDPMNTGKILLHQIEKFGEVAGFKVNRNKTKMIVNNLKREVFGNMAIPLDSCQ</sequence>
<protein>
    <recommendedName>
        <fullName evidence="3">Reverse transcriptase domain-containing protein</fullName>
    </recommendedName>
</protein>
<dbReference type="PANTHER" id="PTHR31635">
    <property type="entry name" value="REVERSE TRANSCRIPTASE DOMAIN-CONTAINING PROTEIN-RELATED"/>
    <property type="match status" value="1"/>
</dbReference>
<evidence type="ECO:0000313" key="1">
    <source>
        <dbReference type="Ensembl" id="ENSLLTP00000006009.1"/>
    </source>
</evidence>